<dbReference type="AlphaFoldDB" id="A0A6V8R6G9"/>
<feature type="domain" description="Heterokaryon incompatibility" evidence="1">
    <location>
        <begin position="48"/>
        <end position="226"/>
    </location>
</feature>
<reference evidence="2 3" key="1">
    <citation type="submission" date="2020-07" db="EMBL/GenBank/DDBJ databases">
        <title>Trichoderma asperellum IC-1 whole genome shotgun sequence.</title>
        <authorList>
            <person name="Kanamasa S."/>
            <person name="Takahashi H."/>
        </authorList>
    </citation>
    <scope>NUCLEOTIDE SEQUENCE [LARGE SCALE GENOMIC DNA]</scope>
    <source>
        <strain evidence="2 3">IC-1</strain>
    </source>
</reference>
<dbReference type="Pfam" id="PF06985">
    <property type="entry name" value="HET"/>
    <property type="match status" value="1"/>
</dbReference>
<dbReference type="PANTHER" id="PTHR33112">
    <property type="entry name" value="DOMAIN PROTEIN, PUTATIVE-RELATED"/>
    <property type="match status" value="1"/>
</dbReference>
<organism evidence="2 3">
    <name type="scientific">Trichoderma asperellum</name>
    <name type="common">Filamentous fungus</name>
    <dbReference type="NCBI Taxonomy" id="101201"/>
    <lineage>
        <taxon>Eukaryota</taxon>
        <taxon>Fungi</taxon>
        <taxon>Dikarya</taxon>
        <taxon>Ascomycota</taxon>
        <taxon>Pezizomycotina</taxon>
        <taxon>Sordariomycetes</taxon>
        <taxon>Hypocreomycetidae</taxon>
        <taxon>Hypocreales</taxon>
        <taxon>Hypocreaceae</taxon>
        <taxon>Trichoderma</taxon>
    </lineage>
</organism>
<dbReference type="InterPro" id="IPR010730">
    <property type="entry name" value="HET"/>
</dbReference>
<name>A0A6V8R6G9_TRIAP</name>
<dbReference type="PANTHER" id="PTHR33112:SF16">
    <property type="entry name" value="HETEROKARYON INCOMPATIBILITY DOMAIN-CONTAINING PROTEIN"/>
    <property type="match status" value="1"/>
</dbReference>
<accession>A0A6V8R6G9</accession>
<gene>
    <name evidence="2" type="ORF">TASIC1_0014010800</name>
</gene>
<dbReference type="EMBL" id="BLZH01000014">
    <property type="protein sequence ID" value="GFP59686.1"/>
    <property type="molecule type" value="Genomic_DNA"/>
</dbReference>
<protein>
    <recommendedName>
        <fullName evidence="1">Heterokaryon incompatibility domain-containing protein</fullName>
    </recommendedName>
</protein>
<proteinExistence type="predicted"/>
<evidence type="ECO:0000259" key="1">
    <source>
        <dbReference type="Pfam" id="PF06985"/>
    </source>
</evidence>
<dbReference type="Proteomes" id="UP000517252">
    <property type="component" value="Unassembled WGS sequence"/>
</dbReference>
<evidence type="ECO:0000313" key="2">
    <source>
        <dbReference type="EMBL" id="GFP59686.1"/>
    </source>
</evidence>
<dbReference type="OrthoDB" id="2958217at2759"/>
<sequence length="559" mass="64107">MSASEDDAHLPTRLLDVGSTTEPCLRLVSLKNHPRLQPAAANAFANRYAAVSYCWGTKEEAEKQLKTTVNTLQQRLAEIDIKSMPHTVADAVRLCRAIGLRYLWIDALCIIQDDDNDWTRESFEMSNIYANSFITLCVVTGASCSAGFLDKRHNPKTLQINFTSQIDPAVKGKLFLRMYKHPTLNLTTEYTKMSVSEGLMKNNKLEVDEWALEKAPWFQRGWTFQESHFSKRKLLIGNDMAYMWHEDGMVSMDGTRHDRSQLTLEAHTSMRDAIDQWYTMVRFYVRRKLSYERDRLPALSGLARALGTLFPDLEYLAGLWKADLHRGLFWISGITQSYQEYVKPLKYGYVAPSWSWARRPGPIYWFLGVQFSVGVKYTPEFELRAANVVTDKLNPYGRVFSACLEMSAKIYRMVPLGGGGEDSSSRRRLCVKEAPEDEKLHLHTYPFHYVLRSKQGDYVANLNFDWDIKGFRHDGYGYPDAPLDEMRMLLISSSHLSDGDVHRELDKDIADQRMMVGLLVMPTRNADEFVRVGLWYSVAKGLGGSKLWEDIQPQVIRLV</sequence>
<comment type="caution">
    <text evidence="2">The sequence shown here is derived from an EMBL/GenBank/DDBJ whole genome shotgun (WGS) entry which is preliminary data.</text>
</comment>
<evidence type="ECO:0000313" key="3">
    <source>
        <dbReference type="Proteomes" id="UP000517252"/>
    </source>
</evidence>